<gene>
    <name evidence="1" type="ORF">NCTC12860_01366</name>
</gene>
<evidence type="ECO:0000313" key="1">
    <source>
        <dbReference type="EMBL" id="SSZ40218.1"/>
    </source>
</evidence>
<dbReference type="AlphaFoldDB" id="A0A336NHG3"/>
<evidence type="ECO:0000313" key="2">
    <source>
        <dbReference type="Proteomes" id="UP000253846"/>
    </source>
</evidence>
<dbReference type="RefSeq" id="WP_026500236.1">
    <property type="nucleotide sequence ID" value="NZ_UFTD01000002.1"/>
</dbReference>
<name>A0A336NHG3_BARGR</name>
<sequence>MGFLNSSYDYCSADNFSSKYNSGTAFGSKYGGKVGLASGSVIGWAAGRNPYAAMATGSFGQIVGNEFRDIIGGYAGYGVAAAQCGTQFLGQSISNSGGGMLMHF</sequence>
<proteinExistence type="predicted"/>
<organism evidence="1 2">
    <name type="scientific">Bartonella grahamii</name>
    <dbReference type="NCBI Taxonomy" id="33045"/>
    <lineage>
        <taxon>Bacteria</taxon>
        <taxon>Pseudomonadati</taxon>
        <taxon>Pseudomonadota</taxon>
        <taxon>Alphaproteobacteria</taxon>
        <taxon>Hyphomicrobiales</taxon>
        <taxon>Bartonellaceae</taxon>
        <taxon>Bartonella</taxon>
    </lineage>
</organism>
<reference evidence="1 2" key="1">
    <citation type="submission" date="2018-06" db="EMBL/GenBank/DDBJ databases">
        <authorList>
            <consortium name="Pathogen Informatics"/>
            <person name="Doyle S."/>
        </authorList>
    </citation>
    <scope>NUCLEOTIDE SEQUENCE [LARGE SCALE GENOMIC DNA]</scope>
    <source>
        <strain evidence="1 2">NCTC12860</strain>
    </source>
</reference>
<accession>A0A336NHG3</accession>
<protein>
    <submittedName>
        <fullName evidence="1">Uncharacterized protein</fullName>
    </submittedName>
</protein>
<dbReference type="Proteomes" id="UP000253846">
    <property type="component" value="Unassembled WGS sequence"/>
</dbReference>
<dbReference type="EMBL" id="UFTD01000002">
    <property type="protein sequence ID" value="SSZ40218.1"/>
    <property type="molecule type" value="Genomic_DNA"/>
</dbReference>